<keyword evidence="1" id="KW-0472">Membrane</keyword>
<gene>
    <name evidence="3" type="ORF">LY90DRAFT_673568</name>
</gene>
<feature type="chain" id="PRO_5012892276" description="Sequence orphan" evidence="2">
    <location>
        <begin position="24"/>
        <end position="486"/>
    </location>
</feature>
<evidence type="ECO:0000256" key="1">
    <source>
        <dbReference type="SAM" id="Phobius"/>
    </source>
</evidence>
<feature type="signal peptide" evidence="2">
    <location>
        <begin position="1"/>
        <end position="23"/>
    </location>
</feature>
<dbReference type="AlphaFoldDB" id="A0A1Y2BB21"/>
<feature type="transmembrane region" description="Helical" evidence="1">
    <location>
        <begin position="468"/>
        <end position="485"/>
    </location>
</feature>
<sequence>MKIQRKLFFIIFLKILVFKNVSSNILGYPQNEIKNIIKNKISSNKNYQNKIEVNTNEYKYDFLCVEDYEYNNNSLCDFLKNELNYALNMLNNTLEIFEQINFEVSVDDFSKKKYENILKNDLVAYTSGIPFKPLKILNKTETYSYPQALVKQLNIQSDIKYSDYDFIIFINTFKNNRTFIESFNFTYSQILLHELIHGIGFIGTSVVVSLEDKEKEMNYETSLFVPSLVDKVDDSLFYRLISKNYYYLIYKENFIREIKGFYPFTIFEKYIVDLKNNGTYLFDNLASLYSDINCFNYYKGLDSIFFKNIYKECFQKLNDVMKEKILKVKELFLKPISIGFLTYNNKTVTLKTFPNAFHPENSISHIDYINYFKSNDSMYFDTKNITKYCNQDMLMYYRISNVSNSTILSTVAKNNKYGLISSNILDILKTIGWTEKGGKKSNLTYYVDESIKYIDDDNLEESSYNKTLLNYKILIITVILYFFIII</sequence>
<keyword evidence="4" id="KW-1185">Reference proteome</keyword>
<name>A0A1Y2BB21_9FUNG</name>
<protein>
    <recommendedName>
        <fullName evidence="5">Sequence orphan</fullName>
    </recommendedName>
</protein>
<dbReference type="Proteomes" id="UP000193920">
    <property type="component" value="Unassembled WGS sequence"/>
</dbReference>
<evidence type="ECO:0000313" key="4">
    <source>
        <dbReference type="Proteomes" id="UP000193920"/>
    </source>
</evidence>
<organism evidence="3 4">
    <name type="scientific">Neocallimastix californiae</name>
    <dbReference type="NCBI Taxonomy" id="1754190"/>
    <lineage>
        <taxon>Eukaryota</taxon>
        <taxon>Fungi</taxon>
        <taxon>Fungi incertae sedis</taxon>
        <taxon>Chytridiomycota</taxon>
        <taxon>Chytridiomycota incertae sedis</taxon>
        <taxon>Neocallimastigomycetes</taxon>
        <taxon>Neocallimastigales</taxon>
        <taxon>Neocallimastigaceae</taxon>
        <taxon>Neocallimastix</taxon>
    </lineage>
</organism>
<accession>A0A1Y2BB21</accession>
<evidence type="ECO:0008006" key="5">
    <source>
        <dbReference type="Google" id="ProtNLM"/>
    </source>
</evidence>
<keyword evidence="1" id="KW-0812">Transmembrane</keyword>
<dbReference type="OrthoDB" id="73465at2759"/>
<reference evidence="3 4" key="1">
    <citation type="submission" date="2016-08" db="EMBL/GenBank/DDBJ databases">
        <title>A Parts List for Fungal Cellulosomes Revealed by Comparative Genomics.</title>
        <authorList>
            <consortium name="DOE Joint Genome Institute"/>
            <person name="Haitjema C.H."/>
            <person name="Gilmore S.P."/>
            <person name="Henske J.K."/>
            <person name="Solomon K.V."/>
            <person name="De Groot R."/>
            <person name="Kuo A."/>
            <person name="Mondo S.J."/>
            <person name="Salamov A.A."/>
            <person name="Labutti K."/>
            <person name="Zhao Z."/>
            <person name="Chiniquy J."/>
            <person name="Barry K."/>
            <person name="Brewer H.M."/>
            <person name="Purvine S.O."/>
            <person name="Wright A.T."/>
            <person name="Boxma B."/>
            <person name="Van Alen T."/>
            <person name="Hackstein J.H."/>
            <person name="Baker S.E."/>
            <person name="Grigoriev I.V."/>
            <person name="O'Malley M.A."/>
        </authorList>
    </citation>
    <scope>NUCLEOTIDE SEQUENCE [LARGE SCALE GENOMIC DNA]</scope>
    <source>
        <strain evidence="3 4">G1</strain>
    </source>
</reference>
<evidence type="ECO:0000313" key="3">
    <source>
        <dbReference type="EMBL" id="ORY32038.1"/>
    </source>
</evidence>
<evidence type="ECO:0000256" key="2">
    <source>
        <dbReference type="SAM" id="SignalP"/>
    </source>
</evidence>
<keyword evidence="2" id="KW-0732">Signal</keyword>
<dbReference type="EMBL" id="MCOG01000166">
    <property type="protein sequence ID" value="ORY32038.1"/>
    <property type="molecule type" value="Genomic_DNA"/>
</dbReference>
<comment type="caution">
    <text evidence="3">The sequence shown here is derived from an EMBL/GenBank/DDBJ whole genome shotgun (WGS) entry which is preliminary data.</text>
</comment>
<proteinExistence type="predicted"/>
<keyword evidence="1" id="KW-1133">Transmembrane helix</keyword>